<sequence>MAVTVNEATMTSDITDTTAARISAPGEPDLWTVTGRHSLFTRNQAITAMMIAEHRAADGDDDSPHVAQWEQELLVPIIPTDRWALLQTLKLATAAVNELPRYPEVVDVDAAISHAGQSRELLAALAEAADNLTRAARRVADVTEELVDADAGECGRWWEHLERQAREGAGQVQGGVSTWRRASRTAEDAQDRLIRLRGQRKPTR</sequence>
<dbReference type="RefSeq" id="WP_346146567.1">
    <property type="nucleotide sequence ID" value="NZ_BAAATE010000006.1"/>
</dbReference>
<proteinExistence type="predicted"/>
<feature type="compositionally biased region" description="Basic and acidic residues" evidence="1">
    <location>
        <begin position="184"/>
        <end position="194"/>
    </location>
</feature>
<name>A0ABP6E4F7_9ACTN</name>
<feature type="region of interest" description="Disordered" evidence="1">
    <location>
        <begin position="168"/>
        <end position="204"/>
    </location>
</feature>
<accession>A0ABP6E4F7</accession>
<evidence type="ECO:0000313" key="3">
    <source>
        <dbReference type="Proteomes" id="UP001501666"/>
    </source>
</evidence>
<comment type="caution">
    <text evidence="2">The sequence shown here is derived from an EMBL/GenBank/DDBJ whole genome shotgun (WGS) entry which is preliminary data.</text>
</comment>
<keyword evidence="3" id="KW-1185">Reference proteome</keyword>
<dbReference type="EMBL" id="BAAATE010000006">
    <property type="protein sequence ID" value="GAA2657622.1"/>
    <property type="molecule type" value="Genomic_DNA"/>
</dbReference>
<feature type="compositionally biased region" description="Basic residues" evidence="1">
    <location>
        <begin position="195"/>
        <end position="204"/>
    </location>
</feature>
<gene>
    <name evidence="2" type="ORF">GCM10010412_028440</name>
</gene>
<evidence type="ECO:0000256" key="1">
    <source>
        <dbReference type="SAM" id="MobiDB-lite"/>
    </source>
</evidence>
<protein>
    <submittedName>
        <fullName evidence="2">Uncharacterized protein</fullName>
    </submittedName>
</protein>
<dbReference type="Proteomes" id="UP001501666">
    <property type="component" value="Unassembled WGS sequence"/>
</dbReference>
<organism evidence="2 3">
    <name type="scientific">Nonomuraea recticatena</name>
    <dbReference type="NCBI Taxonomy" id="46178"/>
    <lineage>
        <taxon>Bacteria</taxon>
        <taxon>Bacillati</taxon>
        <taxon>Actinomycetota</taxon>
        <taxon>Actinomycetes</taxon>
        <taxon>Streptosporangiales</taxon>
        <taxon>Streptosporangiaceae</taxon>
        <taxon>Nonomuraea</taxon>
    </lineage>
</organism>
<evidence type="ECO:0000313" key="2">
    <source>
        <dbReference type="EMBL" id="GAA2657622.1"/>
    </source>
</evidence>
<reference evidence="3" key="1">
    <citation type="journal article" date="2019" name="Int. J. Syst. Evol. Microbiol.">
        <title>The Global Catalogue of Microorganisms (GCM) 10K type strain sequencing project: providing services to taxonomists for standard genome sequencing and annotation.</title>
        <authorList>
            <consortium name="The Broad Institute Genomics Platform"/>
            <consortium name="The Broad Institute Genome Sequencing Center for Infectious Disease"/>
            <person name="Wu L."/>
            <person name="Ma J."/>
        </authorList>
    </citation>
    <scope>NUCLEOTIDE SEQUENCE [LARGE SCALE GENOMIC DNA]</scope>
    <source>
        <strain evidence="3">JCM 6835</strain>
    </source>
</reference>